<accession>A0A6B0VL76</accession>
<dbReference type="InterPro" id="IPR036390">
    <property type="entry name" value="WH_DNA-bd_sf"/>
</dbReference>
<name>A0A6B0VL76_9EURY</name>
<feature type="domain" description="Transcription regulator TrmB N-terminal" evidence="1">
    <location>
        <begin position="14"/>
        <end position="80"/>
    </location>
</feature>
<keyword evidence="3" id="KW-1185">Reference proteome</keyword>
<evidence type="ECO:0000259" key="1">
    <source>
        <dbReference type="Pfam" id="PF01978"/>
    </source>
</evidence>
<dbReference type="RefSeq" id="WP_160064994.1">
    <property type="nucleotide sequence ID" value="NZ_WUYX01000029.1"/>
</dbReference>
<proteinExistence type="predicted"/>
<dbReference type="InterPro" id="IPR036388">
    <property type="entry name" value="WH-like_DNA-bd_sf"/>
</dbReference>
<evidence type="ECO:0000313" key="2">
    <source>
        <dbReference type="EMBL" id="MXV62320.1"/>
    </source>
</evidence>
<dbReference type="PANTHER" id="PTHR34293">
    <property type="entry name" value="HTH-TYPE TRANSCRIPTIONAL REGULATOR TRMBL2"/>
    <property type="match status" value="1"/>
</dbReference>
<dbReference type="InterPro" id="IPR002831">
    <property type="entry name" value="Tscrpt_reg_TrmB_N"/>
</dbReference>
<dbReference type="SUPFAM" id="SSF46785">
    <property type="entry name" value="Winged helix' DNA-binding domain"/>
    <property type="match status" value="1"/>
</dbReference>
<dbReference type="AlphaFoldDB" id="A0A6B0VL76"/>
<dbReference type="OrthoDB" id="30795at2157"/>
<protein>
    <submittedName>
        <fullName evidence="2">TrmB family transcriptional regulator</fullName>
    </submittedName>
</protein>
<dbReference type="InterPro" id="IPR051797">
    <property type="entry name" value="TrmB-like"/>
</dbReference>
<comment type="caution">
    <text evidence="2">The sequence shown here is derived from an EMBL/GenBank/DDBJ whole genome shotgun (WGS) entry which is preliminary data.</text>
</comment>
<gene>
    <name evidence="2" type="ORF">GS429_09650</name>
</gene>
<dbReference type="PANTHER" id="PTHR34293:SF1">
    <property type="entry name" value="HTH-TYPE TRANSCRIPTIONAL REGULATOR TRMBL2"/>
    <property type="match status" value="1"/>
</dbReference>
<reference evidence="2 3" key="1">
    <citation type="submission" date="2020-01" db="EMBL/GenBank/DDBJ databases">
        <title>Natronorubrum sp. JWXQ-INN 674 isolated from Inner Mongolia Autonomous Region of China.</title>
        <authorList>
            <person name="Xue Q."/>
        </authorList>
    </citation>
    <scope>NUCLEOTIDE SEQUENCE [LARGE SCALE GENOMIC DNA]</scope>
    <source>
        <strain evidence="2 3">JWXQ-INN-674</strain>
    </source>
</reference>
<dbReference type="EMBL" id="WUYX01000029">
    <property type="protein sequence ID" value="MXV62320.1"/>
    <property type="molecule type" value="Genomic_DNA"/>
</dbReference>
<dbReference type="Pfam" id="PF01978">
    <property type="entry name" value="TrmB"/>
    <property type="match status" value="1"/>
</dbReference>
<organism evidence="2 3">
    <name type="scientific">Natronorubrum halalkaliphilum</name>
    <dbReference type="NCBI Taxonomy" id="2691917"/>
    <lineage>
        <taxon>Archaea</taxon>
        <taxon>Methanobacteriati</taxon>
        <taxon>Methanobacteriota</taxon>
        <taxon>Stenosarchaea group</taxon>
        <taxon>Halobacteria</taxon>
        <taxon>Halobacteriales</taxon>
        <taxon>Natrialbaceae</taxon>
        <taxon>Natronorubrum</taxon>
    </lineage>
</organism>
<evidence type="ECO:0000313" key="3">
    <source>
        <dbReference type="Proteomes" id="UP000434101"/>
    </source>
</evidence>
<dbReference type="Gene3D" id="1.10.10.10">
    <property type="entry name" value="Winged helix-like DNA-binding domain superfamily/Winged helix DNA-binding domain"/>
    <property type="match status" value="1"/>
</dbReference>
<dbReference type="Proteomes" id="UP000434101">
    <property type="component" value="Unassembled WGS sequence"/>
</dbReference>
<sequence>MTGNDTAAEAVSLLQELGLQEYEARCFLALTQLPTGTAKQIHEISDVPRTRVYDAIRVLESQGLVEVQHSSPQQYRAVEIDEATQTLRKKYDDRIETLQGELESVEQREPDSEDDSVQEVWSLTGHEAVESRTLDLIDEAESEIALLVVDEDILSEPLFDGIHDAVDRDLSIILGGETDAITDRLGTELPSVRVFETELDWLHGASAGQDVAVSRILLIDRETLLIGTYYPGSGTTEADEQAIFARGLENGVVVLLRRLVSSGLAAVDDPGQQ</sequence>